<reference evidence="4" key="1">
    <citation type="submission" date="2017-10" db="EMBL/GenBank/DDBJ databases">
        <title>Rapid genome shrinkage in a self-fertile nematode reveals novel sperm competition proteins.</title>
        <authorList>
            <person name="Yin D."/>
            <person name="Schwarz E.M."/>
            <person name="Thomas C.G."/>
            <person name="Felde R.L."/>
            <person name="Korf I.F."/>
            <person name="Cutter A.D."/>
            <person name="Schartner C.M."/>
            <person name="Ralston E.J."/>
            <person name="Meyer B.J."/>
            <person name="Haag E.S."/>
        </authorList>
    </citation>
    <scope>NUCLEOTIDE SEQUENCE [LARGE SCALE GENOMIC DNA]</scope>
    <source>
        <strain evidence="4">JU1422</strain>
    </source>
</reference>
<comment type="caution">
    <text evidence="3">The sequence shown here is derived from an EMBL/GenBank/DDBJ whole genome shotgun (WGS) entry which is preliminary data.</text>
</comment>
<accession>A0A2G5TRX1</accession>
<dbReference type="PANTHER" id="PTHR35182:SF2">
    <property type="entry name" value="CONSERVED DOMAIN PROTEIN-RELATED"/>
    <property type="match status" value="1"/>
</dbReference>
<feature type="chain" id="PRO_5013801488" evidence="2">
    <location>
        <begin position="18"/>
        <end position="134"/>
    </location>
</feature>
<dbReference type="PANTHER" id="PTHR35182">
    <property type="entry name" value="PROTEIN CBG13762"/>
    <property type="match status" value="1"/>
</dbReference>
<dbReference type="EMBL" id="PDUG01000005">
    <property type="protein sequence ID" value="PIC30055.1"/>
    <property type="molecule type" value="Genomic_DNA"/>
</dbReference>
<keyword evidence="2" id="KW-0732">Signal</keyword>
<feature type="region of interest" description="Disordered" evidence="1">
    <location>
        <begin position="102"/>
        <end position="134"/>
    </location>
</feature>
<feature type="signal peptide" evidence="2">
    <location>
        <begin position="1"/>
        <end position="17"/>
    </location>
</feature>
<evidence type="ECO:0000313" key="4">
    <source>
        <dbReference type="Proteomes" id="UP000230233"/>
    </source>
</evidence>
<keyword evidence="4" id="KW-1185">Reference proteome</keyword>
<protein>
    <submittedName>
        <fullName evidence="3">Uncharacterized protein</fullName>
    </submittedName>
</protein>
<proteinExistence type="predicted"/>
<evidence type="ECO:0000256" key="1">
    <source>
        <dbReference type="SAM" id="MobiDB-lite"/>
    </source>
</evidence>
<organism evidence="3 4">
    <name type="scientific">Caenorhabditis nigoni</name>
    <dbReference type="NCBI Taxonomy" id="1611254"/>
    <lineage>
        <taxon>Eukaryota</taxon>
        <taxon>Metazoa</taxon>
        <taxon>Ecdysozoa</taxon>
        <taxon>Nematoda</taxon>
        <taxon>Chromadorea</taxon>
        <taxon>Rhabditida</taxon>
        <taxon>Rhabditina</taxon>
        <taxon>Rhabditomorpha</taxon>
        <taxon>Rhabditoidea</taxon>
        <taxon>Rhabditidae</taxon>
        <taxon>Peloderinae</taxon>
        <taxon>Caenorhabditis</taxon>
    </lineage>
</organism>
<sequence length="134" mass="14761">MRTFIVLLLSLLSVAMSQRGLDLPEGKEDYTLPINAIEPNAFTRKLSNGETQTWNLEGPNKGTWVDAKGNKVPSSNFEFVPPASLKIKKLKKEDSGFYDYIPKNPPPPIDYSDLPPGVDHIDPPEPSGVQVNIG</sequence>
<evidence type="ECO:0000313" key="3">
    <source>
        <dbReference type="EMBL" id="PIC30055.1"/>
    </source>
</evidence>
<name>A0A2G5TRX1_9PELO</name>
<evidence type="ECO:0000256" key="2">
    <source>
        <dbReference type="SAM" id="SignalP"/>
    </source>
</evidence>
<gene>
    <name evidence="3" type="primary">Cnig_chr_V.g21429</name>
    <name evidence="3" type="ORF">B9Z55_021429</name>
</gene>
<dbReference type="AlphaFoldDB" id="A0A2G5TRX1"/>
<dbReference type="Proteomes" id="UP000230233">
    <property type="component" value="Chromosome V"/>
</dbReference>